<feature type="compositionally biased region" description="Polar residues" evidence="1">
    <location>
        <begin position="10"/>
        <end position="23"/>
    </location>
</feature>
<protein>
    <submittedName>
        <fullName evidence="2">Uncharacterized protein</fullName>
    </submittedName>
</protein>
<name>A0AAQ3UJY2_PASNO</name>
<feature type="region of interest" description="Disordered" evidence="1">
    <location>
        <begin position="1"/>
        <end position="57"/>
    </location>
</feature>
<evidence type="ECO:0000313" key="3">
    <source>
        <dbReference type="Proteomes" id="UP001341281"/>
    </source>
</evidence>
<accession>A0AAQ3UJY2</accession>
<dbReference type="AlphaFoldDB" id="A0AAQ3UJY2"/>
<keyword evidence="3" id="KW-1185">Reference proteome</keyword>
<evidence type="ECO:0000256" key="1">
    <source>
        <dbReference type="SAM" id="MobiDB-lite"/>
    </source>
</evidence>
<feature type="region of interest" description="Disordered" evidence="1">
    <location>
        <begin position="67"/>
        <end position="86"/>
    </location>
</feature>
<feature type="compositionally biased region" description="Basic residues" evidence="1">
    <location>
        <begin position="71"/>
        <end position="86"/>
    </location>
</feature>
<organism evidence="2 3">
    <name type="scientific">Paspalum notatum var. saurae</name>
    <dbReference type="NCBI Taxonomy" id="547442"/>
    <lineage>
        <taxon>Eukaryota</taxon>
        <taxon>Viridiplantae</taxon>
        <taxon>Streptophyta</taxon>
        <taxon>Embryophyta</taxon>
        <taxon>Tracheophyta</taxon>
        <taxon>Spermatophyta</taxon>
        <taxon>Magnoliopsida</taxon>
        <taxon>Liliopsida</taxon>
        <taxon>Poales</taxon>
        <taxon>Poaceae</taxon>
        <taxon>PACMAD clade</taxon>
        <taxon>Panicoideae</taxon>
        <taxon>Andropogonodae</taxon>
        <taxon>Paspaleae</taxon>
        <taxon>Paspalinae</taxon>
        <taxon>Paspalum</taxon>
    </lineage>
</organism>
<sequence length="86" mass="9889">MGRYKLPRASHNNLESFRATTSRLGVLHSKSNKSKSWNNDLPQEPQRSQAREESMKEEHKLGIFTLFLSPKNHKSMSKHKGKEVGN</sequence>
<reference evidence="2 3" key="1">
    <citation type="submission" date="2024-02" db="EMBL/GenBank/DDBJ databases">
        <title>High-quality chromosome-scale genome assembly of Pensacola bahiagrass (Paspalum notatum Flugge var. saurae).</title>
        <authorList>
            <person name="Vega J.M."/>
            <person name="Podio M."/>
            <person name="Orjuela J."/>
            <person name="Siena L.A."/>
            <person name="Pessino S.C."/>
            <person name="Combes M.C."/>
            <person name="Mariac C."/>
            <person name="Albertini E."/>
            <person name="Pupilli F."/>
            <person name="Ortiz J.P.A."/>
            <person name="Leblanc O."/>
        </authorList>
    </citation>
    <scope>NUCLEOTIDE SEQUENCE [LARGE SCALE GENOMIC DNA]</scope>
    <source>
        <strain evidence="2">R1</strain>
        <tissue evidence="2">Leaf</tissue>
    </source>
</reference>
<evidence type="ECO:0000313" key="2">
    <source>
        <dbReference type="EMBL" id="WVZ91567.1"/>
    </source>
</evidence>
<proteinExistence type="predicted"/>
<dbReference type="EMBL" id="CP144752">
    <property type="protein sequence ID" value="WVZ91567.1"/>
    <property type="molecule type" value="Genomic_DNA"/>
</dbReference>
<gene>
    <name evidence="2" type="ORF">U9M48_037719</name>
</gene>
<dbReference type="Proteomes" id="UP001341281">
    <property type="component" value="Chromosome 08"/>
</dbReference>